<dbReference type="AlphaFoldDB" id="A0A8S2FFZ4"/>
<evidence type="ECO:0008006" key="6">
    <source>
        <dbReference type="Google" id="ProtNLM"/>
    </source>
</evidence>
<organism evidence="3 5">
    <name type="scientific">Didymodactylos carnosus</name>
    <dbReference type="NCBI Taxonomy" id="1234261"/>
    <lineage>
        <taxon>Eukaryota</taxon>
        <taxon>Metazoa</taxon>
        <taxon>Spiralia</taxon>
        <taxon>Gnathifera</taxon>
        <taxon>Rotifera</taxon>
        <taxon>Eurotatoria</taxon>
        <taxon>Bdelloidea</taxon>
        <taxon>Philodinida</taxon>
        <taxon>Philodinidae</taxon>
        <taxon>Didymodactylos</taxon>
    </lineage>
</organism>
<gene>
    <name evidence="3" type="ORF">OVA965_LOCUS35050</name>
    <name evidence="4" type="ORF">TMI583_LOCUS36005</name>
</gene>
<keyword evidence="2" id="KW-1133">Transmembrane helix</keyword>
<evidence type="ECO:0000313" key="3">
    <source>
        <dbReference type="EMBL" id="CAF1456320.1"/>
    </source>
</evidence>
<evidence type="ECO:0000256" key="1">
    <source>
        <dbReference type="SAM" id="MobiDB-lite"/>
    </source>
</evidence>
<evidence type="ECO:0000256" key="2">
    <source>
        <dbReference type="SAM" id="Phobius"/>
    </source>
</evidence>
<keyword evidence="2" id="KW-0812">Transmembrane</keyword>
<feature type="compositionally biased region" description="Polar residues" evidence="1">
    <location>
        <begin position="50"/>
        <end position="66"/>
    </location>
</feature>
<dbReference type="EMBL" id="CAJOBA010051973">
    <property type="protein sequence ID" value="CAF4250265.1"/>
    <property type="molecule type" value="Genomic_DNA"/>
</dbReference>
<name>A0A8S2FFZ4_9BILA</name>
<dbReference type="Proteomes" id="UP000682733">
    <property type="component" value="Unassembled WGS sequence"/>
</dbReference>
<evidence type="ECO:0000313" key="4">
    <source>
        <dbReference type="EMBL" id="CAF4250265.1"/>
    </source>
</evidence>
<accession>A0A8S2FFZ4</accession>
<dbReference type="EMBL" id="CAJNOK010030122">
    <property type="protein sequence ID" value="CAF1456320.1"/>
    <property type="molecule type" value="Genomic_DNA"/>
</dbReference>
<keyword evidence="2" id="KW-0472">Membrane</keyword>
<sequence length="106" mass="11709">MVLFASFKISTSALTYVLLVVIAVIGITGAVWVVRAEVDNDEPVDDQQTDDSMTAENMNETAVSVNKNKKRQGRGQRPTSSFRKNVRGDFDAKNVFEVFADVAETH</sequence>
<comment type="caution">
    <text evidence="3">The sequence shown here is derived from an EMBL/GenBank/DDBJ whole genome shotgun (WGS) entry which is preliminary data.</text>
</comment>
<protein>
    <recommendedName>
        <fullName evidence="6">Transmembrane protein</fullName>
    </recommendedName>
</protein>
<reference evidence="3" key="1">
    <citation type="submission" date="2021-02" db="EMBL/GenBank/DDBJ databases">
        <authorList>
            <person name="Nowell W R."/>
        </authorList>
    </citation>
    <scope>NUCLEOTIDE SEQUENCE</scope>
</reference>
<dbReference type="Proteomes" id="UP000677228">
    <property type="component" value="Unassembled WGS sequence"/>
</dbReference>
<feature type="region of interest" description="Disordered" evidence="1">
    <location>
        <begin position="41"/>
        <end position="86"/>
    </location>
</feature>
<feature type="transmembrane region" description="Helical" evidence="2">
    <location>
        <begin position="13"/>
        <end position="34"/>
    </location>
</feature>
<evidence type="ECO:0000313" key="5">
    <source>
        <dbReference type="Proteomes" id="UP000677228"/>
    </source>
</evidence>
<proteinExistence type="predicted"/>